<dbReference type="Gene3D" id="1.10.3970.10">
    <property type="entry name" value="BSD domain"/>
    <property type="match status" value="1"/>
</dbReference>
<dbReference type="AlphaFoldDB" id="A0A1X2IPN0"/>
<dbReference type="SUPFAM" id="SSF140383">
    <property type="entry name" value="BSD domain-like"/>
    <property type="match status" value="1"/>
</dbReference>
<feature type="region of interest" description="Disordered" evidence="1">
    <location>
        <begin position="1"/>
        <end position="26"/>
    </location>
</feature>
<dbReference type="GO" id="GO:0005794">
    <property type="term" value="C:Golgi apparatus"/>
    <property type="evidence" value="ECO:0007669"/>
    <property type="project" value="TreeGrafter"/>
</dbReference>
<evidence type="ECO:0000313" key="3">
    <source>
        <dbReference type="EMBL" id="ORZ20225.1"/>
    </source>
</evidence>
<dbReference type="Pfam" id="PF03909">
    <property type="entry name" value="BSD"/>
    <property type="match status" value="1"/>
</dbReference>
<dbReference type="SMART" id="SM00751">
    <property type="entry name" value="BSD"/>
    <property type="match status" value="1"/>
</dbReference>
<comment type="caution">
    <text evidence="3">The sequence shown here is derived from an EMBL/GenBank/DDBJ whole genome shotgun (WGS) entry which is preliminary data.</text>
</comment>
<dbReference type="OrthoDB" id="47923at2759"/>
<proteinExistence type="predicted"/>
<name>A0A1X2IPN0_9FUNG</name>
<dbReference type="InterPro" id="IPR035925">
    <property type="entry name" value="BSD_dom_sf"/>
</dbReference>
<evidence type="ECO:0000259" key="2">
    <source>
        <dbReference type="PROSITE" id="PS50858"/>
    </source>
</evidence>
<reference evidence="3 4" key="1">
    <citation type="submission" date="2016-07" db="EMBL/GenBank/DDBJ databases">
        <title>Pervasive Adenine N6-methylation of Active Genes in Fungi.</title>
        <authorList>
            <consortium name="DOE Joint Genome Institute"/>
            <person name="Mondo S.J."/>
            <person name="Dannebaum R.O."/>
            <person name="Kuo R.C."/>
            <person name="Labutti K."/>
            <person name="Haridas S."/>
            <person name="Kuo A."/>
            <person name="Salamov A."/>
            <person name="Ahrendt S.R."/>
            <person name="Lipzen A."/>
            <person name="Sullivan W."/>
            <person name="Andreopoulos W.B."/>
            <person name="Clum A."/>
            <person name="Lindquist E."/>
            <person name="Daum C."/>
            <person name="Ramamoorthy G.K."/>
            <person name="Gryganskyi A."/>
            <person name="Culley D."/>
            <person name="Magnuson J.K."/>
            <person name="James T.Y."/>
            <person name="O'Malley M.A."/>
            <person name="Stajich J.E."/>
            <person name="Spatafora J.W."/>
            <person name="Visel A."/>
            <person name="Grigoriev I.V."/>
        </authorList>
    </citation>
    <scope>NUCLEOTIDE SEQUENCE [LARGE SCALE GENOMIC DNA]</scope>
    <source>
        <strain evidence="3 4">NRRL 1336</strain>
    </source>
</reference>
<protein>
    <recommendedName>
        <fullName evidence="2">BSD domain-containing protein</fullName>
    </recommendedName>
</protein>
<feature type="compositionally biased region" description="Polar residues" evidence="1">
    <location>
        <begin position="246"/>
        <end position="260"/>
    </location>
</feature>
<dbReference type="PROSITE" id="PS50858">
    <property type="entry name" value="BSD"/>
    <property type="match status" value="1"/>
</dbReference>
<feature type="compositionally biased region" description="Low complexity" evidence="1">
    <location>
        <begin position="16"/>
        <end position="26"/>
    </location>
</feature>
<dbReference type="InterPro" id="IPR051494">
    <property type="entry name" value="BSD_domain-containing"/>
</dbReference>
<dbReference type="STRING" id="90262.A0A1X2IPN0"/>
<feature type="region of interest" description="Disordered" evidence="1">
    <location>
        <begin position="69"/>
        <end position="88"/>
    </location>
</feature>
<keyword evidence="4" id="KW-1185">Reference proteome</keyword>
<dbReference type="EMBL" id="MCGE01000006">
    <property type="protein sequence ID" value="ORZ20225.1"/>
    <property type="molecule type" value="Genomic_DNA"/>
</dbReference>
<evidence type="ECO:0000313" key="4">
    <source>
        <dbReference type="Proteomes" id="UP000193560"/>
    </source>
</evidence>
<gene>
    <name evidence="3" type="ORF">BCR42DRAFT_408262</name>
</gene>
<evidence type="ECO:0000256" key="1">
    <source>
        <dbReference type="SAM" id="MobiDB-lite"/>
    </source>
</evidence>
<sequence length="295" mass="33669">MTTSQATNSQPPPKSTPSSSSLFSSFTSSFASNKTAADLGKRFNILSQTLQQHARDLPKNISRLPDQLDSEHQQFVSSKTSDEKQLTQKHSEFVMPWEGYGNYEQELKQRILAITKDERNFIIPPPDDTTFEFDLKAYSQSARAILTQDKALSHMRFLLVPQQVNETNFWRNYFYRVITVKKAVLSETTVSENLTATMNQKNGKEQKKDDILFNFTADSDDGSDDDDDIYDDAKNSIENHQKMGEQVNQGTNKDQQPVSDTSKETTKMGHSSKLQDDDEMEEWERELRRAATEGL</sequence>
<feature type="compositionally biased region" description="Basic and acidic residues" evidence="1">
    <location>
        <begin position="285"/>
        <end position="295"/>
    </location>
</feature>
<dbReference type="InterPro" id="IPR005607">
    <property type="entry name" value="BSD_dom"/>
</dbReference>
<dbReference type="GO" id="GO:0005634">
    <property type="term" value="C:nucleus"/>
    <property type="evidence" value="ECO:0007669"/>
    <property type="project" value="TreeGrafter"/>
</dbReference>
<feature type="compositionally biased region" description="Acidic residues" evidence="1">
    <location>
        <begin position="218"/>
        <end position="230"/>
    </location>
</feature>
<feature type="domain" description="BSD" evidence="2">
    <location>
        <begin position="129"/>
        <end position="181"/>
    </location>
</feature>
<dbReference type="PANTHER" id="PTHR16019:SF6">
    <property type="entry name" value="SYNAPSE-ASSOCIATED PROTEIN 1"/>
    <property type="match status" value="1"/>
</dbReference>
<dbReference type="GO" id="GO:0038203">
    <property type="term" value="P:TORC2 signaling"/>
    <property type="evidence" value="ECO:0007669"/>
    <property type="project" value="TreeGrafter"/>
</dbReference>
<feature type="region of interest" description="Disordered" evidence="1">
    <location>
        <begin position="215"/>
        <end position="295"/>
    </location>
</feature>
<organism evidence="3 4">
    <name type="scientific">Absidia repens</name>
    <dbReference type="NCBI Taxonomy" id="90262"/>
    <lineage>
        <taxon>Eukaryota</taxon>
        <taxon>Fungi</taxon>
        <taxon>Fungi incertae sedis</taxon>
        <taxon>Mucoromycota</taxon>
        <taxon>Mucoromycotina</taxon>
        <taxon>Mucoromycetes</taxon>
        <taxon>Mucorales</taxon>
        <taxon>Cunninghamellaceae</taxon>
        <taxon>Absidia</taxon>
    </lineage>
</organism>
<accession>A0A1X2IPN0</accession>
<feature type="compositionally biased region" description="Basic and acidic residues" evidence="1">
    <location>
        <begin position="231"/>
        <end position="243"/>
    </location>
</feature>
<dbReference type="PANTHER" id="PTHR16019">
    <property type="entry name" value="SYNAPSE-ASSOCIATED PROTEIN"/>
    <property type="match status" value="1"/>
</dbReference>
<dbReference type="Proteomes" id="UP000193560">
    <property type="component" value="Unassembled WGS sequence"/>
</dbReference>